<dbReference type="HOGENOM" id="CLU_176403_0_0_1"/>
<accession>B0D353</accession>
<sequence>MGDLIDTCPLPVLHGASAFGTKLCFYSITKAGLILPEHIPCSLPYVIDTAPVDLWNYDILTDKGEAELRRIAEVITTECAQPPLDFFYAVHSGGVLGRES</sequence>
<dbReference type="KEGG" id="lbc:LACBIDRAFT_315776"/>
<dbReference type="GeneID" id="6073757"/>
<evidence type="ECO:0000313" key="1">
    <source>
        <dbReference type="EMBL" id="EDR11218.1"/>
    </source>
</evidence>
<evidence type="ECO:0000313" key="2">
    <source>
        <dbReference type="Proteomes" id="UP000001194"/>
    </source>
</evidence>
<organism evidence="2">
    <name type="scientific">Laccaria bicolor (strain S238N-H82 / ATCC MYA-4686)</name>
    <name type="common">Bicoloured deceiver</name>
    <name type="synonym">Laccaria laccata var. bicolor</name>
    <dbReference type="NCBI Taxonomy" id="486041"/>
    <lineage>
        <taxon>Eukaryota</taxon>
        <taxon>Fungi</taxon>
        <taxon>Dikarya</taxon>
        <taxon>Basidiomycota</taxon>
        <taxon>Agaricomycotina</taxon>
        <taxon>Agaricomycetes</taxon>
        <taxon>Agaricomycetidae</taxon>
        <taxon>Agaricales</taxon>
        <taxon>Agaricineae</taxon>
        <taxon>Hydnangiaceae</taxon>
        <taxon>Laccaria</taxon>
    </lineage>
</organism>
<name>B0D353_LACBS</name>
<protein>
    <submittedName>
        <fullName evidence="1">Predicted protein</fullName>
    </submittedName>
</protein>
<dbReference type="AlphaFoldDB" id="B0D353"/>
<dbReference type="EMBL" id="DS547096">
    <property type="protein sequence ID" value="EDR11218.1"/>
    <property type="molecule type" value="Genomic_DNA"/>
</dbReference>
<keyword evidence="2" id="KW-1185">Reference proteome</keyword>
<reference evidence="1 2" key="1">
    <citation type="journal article" date="2008" name="Nature">
        <title>The genome of Laccaria bicolor provides insights into mycorrhizal symbiosis.</title>
        <authorList>
            <person name="Martin F."/>
            <person name="Aerts A."/>
            <person name="Ahren D."/>
            <person name="Brun A."/>
            <person name="Danchin E.G.J."/>
            <person name="Duchaussoy F."/>
            <person name="Gibon J."/>
            <person name="Kohler A."/>
            <person name="Lindquist E."/>
            <person name="Pereda V."/>
            <person name="Salamov A."/>
            <person name="Shapiro H.J."/>
            <person name="Wuyts J."/>
            <person name="Blaudez D."/>
            <person name="Buee M."/>
            <person name="Brokstein P."/>
            <person name="Canbaeck B."/>
            <person name="Cohen D."/>
            <person name="Courty P.E."/>
            <person name="Coutinho P.M."/>
            <person name="Delaruelle C."/>
            <person name="Detter J.C."/>
            <person name="Deveau A."/>
            <person name="DiFazio S."/>
            <person name="Duplessis S."/>
            <person name="Fraissinet-Tachet L."/>
            <person name="Lucic E."/>
            <person name="Frey-Klett P."/>
            <person name="Fourrey C."/>
            <person name="Feussner I."/>
            <person name="Gay G."/>
            <person name="Grimwood J."/>
            <person name="Hoegger P.J."/>
            <person name="Jain P."/>
            <person name="Kilaru S."/>
            <person name="Labbe J."/>
            <person name="Lin Y.C."/>
            <person name="Legue V."/>
            <person name="Le Tacon F."/>
            <person name="Marmeisse R."/>
            <person name="Melayah D."/>
            <person name="Montanini B."/>
            <person name="Muratet M."/>
            <person name="Nehls U."/>
            <person name="Niculita-Hirzel H."/>
            <person name="Oudot-Le Secq M.P."/>
            <person name="Peter M."/>
            <person name="Quesneville H."/>
            <person name="Rajashekar B."/>
            <person name="Reich M."/>
            <person name="Rouhier N."/>
            <person name="Schmutz J."/>
            <person name="Yin T."/>
            <person name="Chalot M."/>
            <person name="Henrissat B."/>
            <person name="Kuees U."/>
            <person name="Lucas S."/>
            <person name="Van de Peer Y."/>
            <person name="Podila G.K."/>
            <person name="Polle A."/>
            <person name="Pukkila P.J."/>
            <person name="Richardson P.M."/>
            <person name="Rouze P."/>
            <person name="Sanders I.R."/>
            <person name="Stajich J.E."/>
            <person name="Tunlid A."/>
            <person name="Tuskan G."/>
            <person name="Grigoriev I.V."/>
        </authorList>
    </citation>
    <scope>NUCLEOTIDE SEQUENCE [LARGE SCALE GENOMIC DNA]</scope>
    <source>
        <strain evidence="2">S238N-H82 / ATCC MYA-4686</strain>
    </source>
</reference>
<dbReference type="STRING" id="486041.B0D353"/>
<gene>
    <name evidence="1" type="ORF">LACBIDRAFT_315776</name>
</gene>
<dbReference type="InParanoid" id="B0D353"/>
<dbReference type="OrthoDB" id="5362978at2759"/>
<proteinExistence type="predicted"/>
<dbReference type="RefSeq" id="XP_001878519.1">
    <property type="nucleotide sequence ID" value="XM_001878484.1"/>
</dbReference>
<dbReference type="Proteomes" id="UP000001194">
    <property type="component" value="Unassembled WGS sequence"/>
</dbReference>